<comment type="caution">
    <text evidence="1">The sequence shown here is derived from an EMBL/GenBank/DDBJ whole genome shotgun (WGS) entry which is preliminary data.</text>
</comment>
<proteinExistence type="predicted"/>
<sequence>MLDLLPADILYKILVHLPVDDLVRLEQVSKTLHNITQHRAIWSDAYEISTLPRPPGPFAWQSSTQLRSILETSARVDRNWPPHEESRFSVRNIQLGDHWYNTFNLVFGRWLFAATPKTVRLFDLDDKLVQGQKIYSVGDSESATMSSFRCVDIVTPEGRRAFAVCVQRAEINFVIKVFTITFEDERPVSFETILEIPTELLTLDRVDISPKGLIIRGPGLVADRHKHIWIMDIQTYQLYTLSTPPIEGRRSWHIIGMCVGNTHLFLVHSPPVPSASWRTYVEAFPLEPQEDGELHISHRSDCPDVMPLGTWRICDSGNVTFLGVEGTRCVLAEFSLSLTSPAENGVAPIDCIVSTVTGFPPASRRGMELRFQSTSAGDSERSRRILMIGPSISEHSLQPRLTGLKVTEDRSSDAFAEMGRGGGGIALATRRVPVNGARFGAQGVIGFDEAKGRVWLQAATSTATSNEERFIQVIDFR</sequence>
<reference evidence="1" key="1">
    <citation type="journal article" date="2021" name="New Phytol.">
        <title>Evolutionary innovations through gain and loss of genes in the ectomycorrhizal Boletales.</title>
        <authorList>
            <person name="Wu G."/>
            <person name="Miyauchi S."/>
            <person name="Morin E."/>
            <person name="Kuo A."/>
            <person name="Drula E."/>
            <person name="Varga T."/>
            <person name="Kohler A."/>
            <person name="Feng B."/>
            <person name="Cao Y."/>
            <person name="Lipzen A."/>
            <person name="Daum C."/>
            <person name="Hundley H."/>
            <person name="Pangilinan J."/>
            <person name="Johnson J."/>
            <person name="Barry K."/>
            <person name="LaButti K."/>
            <person name="Ng V."/>
            <person name="Ahrendt S."/>
            <person name="Min B."/>
            <person name="Choi I.G."/>
            <person name="Park H."/>
            <person name="Plett J.M."/>
            <person name="Magnuson J."/>
            <person name="Spatafora J.W."/>
            <person name="Nagy L.G."/>
            <person name="Henrissat B."/>
            <person name="Grigoriev I.V."/>
            <person name="Yang Z.L."/>
            <person name="Xu J."/>
            <person name="Martin F.M."/>
        </authorList>
    </citation>
    <scope>NUCLEOTIDE SEQUENCE</scope>
    <source>
        <strain evidence="1">ATCC 28755</strain>
    </source>
</reference>
<keyword evidence="2" id="KW-1185">Reference proteome</keyword>
<name>A0ACB8AKR8_9AGAM</name>
<accession>A0ACB8AKR8</accession>
<protein>
    <submittedName>
        <fullName evidence="1">Uncharacterized protein</fullName>
    </submittedName>
</protein>
<dbReference type="Proteomes" id="UP000790377">
    <property type="component" value="Unassembled WGS sequence"/>
</dbReference>
<evidence type="ECO:0000313" key="2">
    <source>
        <dbReference type="Proteomes" id="UP000790377"/>
    </source>
</evidence>
<organism evidence="1 2">
    <name type="scientific">Hygrophoropsis aurantiaca</name>
    <dbReference type="NCBI Taxonomy" id="72124"/>
    <lineage>
        <taxon>Eukaryota</taxon>
        <taxon>Fungi</taxon>
        <taxon>Dikarya</taxon>
        <taxon>Basidiomycota</taxon>
        <taxon>Agaricomycotina</taxon>
        <taxon>Agaricomycetes</taxon>
        <taxon>Agaricomycetidae</taxon>
        <taxon>Boletales</taxon>
        <taxon>Coniophorineae</taxon>
        <taxon>Hygrophoropsidaceae</taxon>
        <taxon>Hygrophoropsis</taxon>
    </lineage>
</organism>
<evidence type="ECO:0000313" key="1">
    <source>
        <dbReference type="EMBL" id="KAH7913348.1"/>
    </source>
</evidence>
<gene>
    <name evidence="1" type="ORF">BJ138DRAFT_1081744</name>
</gene>
<dbReference type="EMBL" id="MU267632">
    <property type="protein sequence ID" value="KAH7913348.1"/>
    <property type="molecule type" value="Genomic_DNA"/>
</dbReference>